<gene>
    <name evidence="6" type="ORF">SIL82_00900</name>
</gene>
<dbReference type="Proteomes" id="UP001279660">
    <property type="component" value="Unassembled WGS sequence"/>
</dbReference>
<dbReference type="PANTHER" id="PTHR35814">
    <property type="match status" value="1"/>
</dbReference>
<feature type="transmembrane region" description="Helical" evidence="5">
    <location>
        <begin position="109"/>
        <end position="129"/>
    </location>
</feature>
<protein>
    <submittedName>
        <fullName evidence="6">MAPEG family protein</fullName>
    </submittedName>
</protein>
<name>A0ABU4PG25_9SPHN</name>
<dbReference type="EMBL" id="JAWXXV010000001">
    <property type="protein sequence ID" value="MDX5982802.1"/>
    <property type="molecule type" value="Genomic_DNA"/>
</dbReference>
<proteinExistence type="predicted"/>
<evidence type="ECO:0000313" key="7">
    <source>
        <dbReference type="Proteomes" id="UP001279660"/>
    </source>
</evidence>
<accession>A0ABU4PG25</accession>
<keyword evidence="2 5" id="KW-0812">Transmembrane</keyword>
<feature type="transmembrane region" description="Helical" evidence="5">
    <location>
        <begin position="56"/>
        <end position="72"/>
    </location>
</feature>
<dbReference type="InterPro" id="IPR023352">
    <property type="entry name" value="MAPEG-like_dom_sf"/>
</dbReference>
<dbReference type="PANTHER" id="PTHR35814:SF1">
    <property type="entry name" value="GLUTATHIONE S-TRANSFERASE-RELATED"/>
    <property type="match status" value="1"/>
</dbReference>
<organism evidence="6 7">
    <name type="scientific">Sphingomonas echinoides</name>
    <dbReference type="NCBI Taxonomy" id="59803"/>
    <lineage>
        <taxon>Bacteria</taxon>
        <taxon>Pseudomonadati</taxon>
        <taxon>Pseudomonadota</taxon>
        <taxon>Alphaproteobacteria</taxon>
        <taxon>Sphingomonadales</taxon>
        <taxon>Sphingomonadaceae</taxon>
        <taxon>Sphingomonas</taxon>
    </lineage>
</organism>
<keyword evidence="4 5" id="KW-0472">Membrane</keyword>
<keyword evidence="7" id="KW-1185">Reference proteome</keyword>
<evidence type="ECO:0000256" key="5">
    <source>
        <dbReference type="SAM" id="Phobius"/>
    </source>
</evidence>
<dbReference type="RefSeq" id="WP_010406046.1">
    <property type="nucleotide sequence ID" value="NZ_JAWXXV010000001.1"/>
</dbReference>
<feature type="transmembrane region" description="Helical" evidence="5">
    <location>
        <begin position="6"/>
        <end position="25"/>
    </location>
</feature>
<comment type="caution">
    <text evidence="6">The sequence shown here is derived from an EMBL/GenBank/DDBJ whole genome shotgun (WGS) entry which is preliminary data.</text>
</comment>
<keyword evidence="3 5" id="KW-1133">Transmembrane helix</keyword>
<dbReference type="Pfam" id="PF01124">
    <property type="entry name" value="MAPEG"/>
    <property type="match status" value="1"/>
</dbReference>
<evidence type="ECO:0000313" key="6">
    <source>
        <dbReference type="EMBL" id="MDX5982802.1"/>
    </source>
</evidence>
<sequence length="145" mass="15176">MSSIMLPITVMTAGAAALLNLWLAMRTGSIRKAAKIDIGDGGNAQLIRRMRAHANFVEYTPFIVILIGLIEFTTGTSLWLWAVSGVFLLGRVGHALGMDGLPGGRMAGTIITFLLLLGLGGYAVVLPYLPHAATSVTAPSAVRAG</sequence>
<dbReference type="SUPFAM" id="SSF161084">
    <property type="entry name" value="MAPEG domain-like"/>
    <property type="match status" value="1"/>
</dbReference>
<evidence type="ECO:0000256" key="2">
    <source>
        <dbReference type="ARBA" id="ARBA00022692"/>
    </source>
</evidence>
<dbReference type="InterPro" id="IPR001129">
    <property type="entry name" value="Membr-assoc_MAPEG"/>
</dbReference>
<comment type="subcellular location">
    <subcellularLocation>
        <location evidence="1">Membrane</location>
    </subcellularLocation>
</comment>
<dbReference type="Gene3D" id="1.20.120.550">
    <property type="entry name" value="Membrane associated eicosanoid/glutathione metabolism-like domain"/>
    <property type="match status" value="1"/>
</dbReference>
<evidence type="ECO:0000256" key="4">
    <source>
        <dbReference type="ARBA" id="ARBA00023136"/>
    </source>
</evidence>
<evidence type="ECO:0000256" key="3">
    <source>
        <dbReference type="ARBA" id="ARBA00022989"/>
    </source>
</evidence>
<reference evidence="6 7" key="1">
    <citation type="submission" date="2023-11" db="EMBL/GenBank/DDBJ databases">
        <title>MicrobeMod: A computational toolkit for identifying prokaryotic methylation and restriction-modification with nanopore sequencing.</title>
        <authorList>
            <person name="Crits-Christoph A."/>
            <person name="Kang S.C."/>
            <person name="Lee H."/>
            <person name="Ostrov N."/>
        </authorList>
    </citation>
    <scope>NUCLEOTIDE SEQUENCE [LARGE SCALE GENOMIC DNA]</scope>
    <source>
        <strain evidence="6 7">ATCC 14820</strain>
    </source>
</reference>
<evidence type="ECO:0000256" key="1">
    <source>
        <dbReference type="ARBA" id="ARBA00004370"/>
    </source>
</evidence>